<keyword evidence="10" id="KW-0560">Oxidoreductase</keyword>
<reference evidence="20" key="1">
    <citation type="submission" date="2019-12" db="EMBL/GenBank/DDBJ databases">
        <authorList>
            <person name="Awala S.I."/>
            <person name="Rhee S.K."/>
        </authorList>
    </citation>
    <scope>NUCLEOTIDE SEQUENCE [LARGE SCALE GENOMIC DNA]</scope>
    <source>
        <strain evidence="20">IM1</strain>
    </source>
</reference>
<evidence type="ECO:0000256" key="9">
    <source>
        <dbReference type="ARBA" id="ARBA00022982"/>
    </source>
</evidence>
<feature type="binding site" evidence="14">
    <location>
        <position position="186"/>
    </location>
    <ligand>
        <name>Cu cation</name>
        <dbReference type="ChEBI" id="CHEBI:23378"/>
    </ligand>
</feature>
<dbReference type="FunFam" id="1.10.760.10:FF:000019">
    <property type="entry name" value="Di-heme cytochrome C peroxidase"/>
    <property type="match status" value="1"/>
</dbReference>
<dbReference type="InterPro" id="IPR003782">
    <property type="entry name" value="SCO1/SenC"/>
</dbReference>
<dbReference type="InterPro" id="IPR036909">
    <property type="entry name" value="Cyt_c-like_dom_sf"/>
</dbReference>
<dbReference type="Proteomes" id="UP000503004">
    <property type="component" value="Chromosome"/>
</dbReference>
<keyword evidence="15" id="KW-1015">Disulfide bond</keyword>
<proteinExistence type="inferred from homology"/>
<evidence type="ECO:0000313" key="20">
    <source>
        <dbReference type="Proteomes" id="UP000503004"/>
    </source>
</evidence>
<keyword evidence="9" id="KW-0249">Electron transport</keyword>
<evidence type="ECO:0000313" key="19">
    <source>
        <dbReference type="EMBL" id="QJD28815.1"/>
    </source>
</evidence>
<dbReference type="GO" id="GO:0009055">
    <property type="term" value="F:electron transfer activity"/>
    <property type="evidence" value="ECO:0007669"/>
    <property type="project" value="InterPro"/>
</dbReference>
<organism evidence="19 20">
    <name type="scientific">Methylococcus geothermalis</name>
    <dbReference type="NCBI Taxonomy" id="2681310"/>
    <lineage>
        <taxon>Bacteria</taxon>
        <taxon>Pseudomonadati</taxon>
        <taxon>Pseudomonadota</taxon>
        <taxon>Gammaproteobacteria</taxon>
        <taxon>Methylococcales</taxon>
        <taxon>Methylococcaceae</taxon>
        <taxon>Methylococcus</taxon>
    </lineage>
</organism>
<keyword evidence="8" id="KW-0574">Periplasm</keyword>
<dbReference type="PANTHER" id="PTHR30600:SF10">
    <property type="entry name" value="BLL6722 PROTEIN"/>
    <property type="match status" value="1"/>
</dbReference>
<sequence length="628" mass="68317">MNLIPLSCRLLACWVPALLSAAPVLADALAPGYRNLPFPVPEPGSYSLPVLGAAADGSVLDSDGRPVRLHASYDGRIVLLGFIYATCDDVNGCPLATAVFQKLKRALKSEPELAGRLRLLTLSFDPAHDTPEAMRGYGEGFRDGGADWRFLTTRSEAELQPILEAYGQSVQKEYDAEGRFTGKYSHLLRVFLIDGQKRIRNVYTVSVLHPDLVLADVKTLLRETAAPVAGGRQAASPPLRAGDDKTGYASPAYETHALALDARRGRPADLFQRAQRPVLGLPKLPVPADDPLTPARIALGRKLFYDRRLSLNQTFSCAMCHIPEQGFTSQEQATAIGIEGRTVRRNAPTLYNVAYLTKLFHDGRESSLENQVWGPFLAANEMGNPSVGFVVDRLESLPDYRGLFEQAFGRGPGMETVGQALAGYERVLVSGDSPFDRWRYGHESGALSEAARKGFELFTGKAGCAACHTVGDRYALFTDDALHDTGVGYRASMSKEPAGRRVQVAPGVFFEVDAKTFAQVAEPVPGDLGRYEITQNPADRWKYRTPTLRNVALTPPYMHNGAFSSLREVVEFYNRGGEPNENLDPLIRPLGLSAQEVDALVEFLASLTGGDNQTLVSDAFAASVGNGR</sequence>
<comment type="function">
    <text evidence="12">Involved in methylamine metabolism. Essential for the maturation of the beta subunit of MADH, presumably via a step in the biosynthesis of tryptophan tryptophylquinone (TTQ), the cofactor of MADH.</text>
</comment>
<comment type="similarity">
    <text evidence="3">Belongs to the SCO1/2 family.</text>
</comment>
<dbReference type="PROSITE" id="PS51007">
    <property type="entry name" value="CYTC"/>
    <property type="match status" value="1"/>
</dbReference>
<evidence type="ECO:0000256" key="17">
    <source>
        <dbReference type="SAM" id="SignalP"/>
    </source>
</evidence>
<comment type="subcellular location">
    <subcellularLocation>
        <location evidence="1">Periplasm</location>
    </subcellularLocation>
</comment>
<evidence type="ECO:0000256" key="3">
    <source>
        <dbReference type="ARBA" id="ARBA00010996"/>
    </source>
</evidence>
<dbReference type="Pfam" id="PF02630">
    <property type="entry name" value="SCO1-SenC"/>
    <property type="match status" value="1"/>
</dbReference>
<evidence type="ECO:0000256" key="12">
    <source>
        <dbReference type="ARBA" id="ARBA00058991"/>
    </source>
</evidence>
<dbReference type="CDD" id="cd02968">
    <property type="entry name" value="SCO"/>
    <property type="match status" value="1"/>
</dbReference>
<keyword evidence="6 14" id="KW-0479">Metal-binding</keyword>
<feature type="disulfide bond" description="Redox-active" evidence="15">
    <location>
        <begin position="87"/>
        <end position="93"/>
    </location>
</feature>
<accession>A0A858Q4S1</accession>
<feature type="chain" id="PRO_5032486078" description="Methylamine utilization protein MauG" evidence="17">
    <location>
        <begin position="27"/>
        <end position="628"/>
    </location>
</feature>
<evidence type="ECO:0000256" key="15">
    <source>
        <dbReference type="PIRSR" id="PIRSR603782-2"/>
    </source>
</evidence>
<dbReference type="AlphaFoldDB" id="A0A858Q4S1"/>
<dbReference type="Gene3D" id="3.40.30.10">
    <property type="entry name" value="Glutaredoxin"/>
    <property type="match status" value="1"/>
</dbReference>
<evidence type="ECO:0000256" key="16">
    <source>
        <dbReference type="PROSITE-ProRule" id="PRU00433"/>
    </source>
</evidence>
<name>A0A858Q4S1_9GAMM</name>
<evidence type="ECO:0000256" key="13">
    <source>
        <dbReference type="ARBA" id="ARBA00073576"/>
    </source>
</evidence>
<evidence type="ECO:0000256" key="7">
    <source>
        <dbReference type="ARBA" id="ARBA00022729"/>
    </source>
</evidence>
<dbReference type="InterPro" id="IPR051395">
    <property type="entry name" value="Cytochrome_c_Peroxidase/MauG"/>
</dbReference>
<dbReference type="Gene3D" id="1.10.760.10">
    <property type="entry name" value="Cytochrome c-like domain"/>
    <property type="match status" value="2"/>
</dbReference>
<comment type="pathway">
    <text evidence="2">One-carbon metabolism; methylamine degradation.</text>
</comment>
<evidence type="ECO:0000256" key="11">
    <source>
        <dbReference type="ARBA" id="ARBA00023004"/>
    </source>
</evidence>
<protein>
    <recommendedName>
        <fullName evidence="13">Methylamine utilization protein MauG</fullName>
    </recommendedName>
</protein>
<gene>
    <name evidence="19" type="ORF">GNH96_01785</name>
</gene>
<dbReference type="InterPro" id="IPR036249">
    <property type="entry name" value="Thioredoxin-like_sf"/>
</dbReference>
<dbReference type="PANTHER" id="PTHR30600">
    <property type="entry name" value="CYTOCHROME C PEROXIDASE-RELATED"/>
    <property type="match status" value="1"/>
</dbReference>
<evidence type="ECO:0000256" key="10">
    <source>
        <dbReference type="ARBA" id="ARBA00023002"/>
    </source>
</evidence>
<keyword evidence="4" id="KW-0813">Transport</keyword>
<dbReference type="GO" id="GO:0046872">
    <property type="term" value="F:metal ion binding"/>
    <property type="evidence" value="ECO:0007669"/>
    <property type="project" value="UniProtKB-KW"/>
</dbReference>
<feature type="domain" description="Cytochrome c" evidence="18">
    <location>
        <begin position="449"/>
        <end position="608"/>
    </location>
</feature>
<evidence type="ECO:0000256" key="2">
    <source>
        <dbReference type="ARBA" id="ARBA00004856"/>
    </source>
</evidence>
<dbReference type="Pfam" id="PF03150">
    <property type="entry name" value="CCP_MauG"/>
    <property type="match status" value="1"/>
</dbReference>
<keyword evidence="7 17" id="KW-0732">Signal</keyword>
<dbReference type="SUPFAM" id="SSF52833">
    <property type="entry name" value="Thioredoxin-like"/>
    <property type="match status" value="1"/>
</dbReference>
<evidence type="ECO:0000256" key="4">
    <source>
        <dbReference type="ARBA" id="ARBA00022448"/>
    </source>
</evidence>
<evidence type="ECO:0000259" key="18">
    <source>
        <dbReference type="PROSITE" id="PS51007"/>
    </source>
</evidence>
<keyword evidence="20" id="KW-1185">Reference proteome</keyword>
<keyword evidence="11 16" id="KW-0408">Iron</keyword>
<evidence type="ECO:0000256" key="6">
    <source>
        <dbReference type="ARBA" id="ARBA00022723"/>
    </source>
</evidence>
<dbReference type="EMBL" id="CP046565">
    <property type="protein sequence ID" value="QJD28815.1"/>
    <property type="molecule type" value="Genomic_DNA"/>
</dbReference>
<keyword evidence="14" id="KW-0186">Copper</keyword>
<keyword evidence="5 16" id="KW-0349">Heme</keyword>
<dbReference type="SUPFAM" id="SSF46626">
    <property type="entry name" value="Cytochrome c"/>
    <property type="match status" value="2"/>
</dbReference>
<dbReference type="GO" id="GO:0004130">
    <property type="term" value="F:cytochrome-c peroxidase activity"/>
    <property type="evidence" value="ECO:0007669"/>
    <property type="project" value="TreeGrafter"/>
</dbReference>
<dbReference type="InterPro" id="IPR009056">
    <property type="entry name" value="Cyt_c-like_dom"/>
</dbReference>
<feature type="binding site" evidence="14">
    <location>
        <position position="87"/>
    </location>
    <ligand>
        <name>Cu cation</name>
        <dbReference type="ChEBI" id="CHEBI:23378"/>
    </ligand>
</feature>
<dbReference type="InterPro" id="IPR004852">
    <property type="entry name" value="Di-haem_cyt_c_peroxidsae"/>
</dbReference>
<dbReference type="KEGG" id="metu:GNH96_01785"/>
<evidence type="ECO:0000256" key="8">
    <source>
        <dbReference type="ARBA" id="ARBA00022764"/>
    </source>
</evidence>
<feature type="signal peptide" evidence="17">
    <location>
        <begin position="1"/>
        <end position="26"/>
    </location>
</feature>
<dbReference type="GO" id="GO:0042597">
    <property type="term" value="C:periplasmic space"/>
    <property type="evidence" value="ECO:0007669"/>
    <property type="project" value="UniProtKB-SubCell"/>
</dbReference>
<evidence type="ECO:0000256" key="14">
    <source>
        <dbReference type="PIRSR" id="PIRSR603782-1"/>
    </source>
</evidence>
<dbReference type="RefSeq" id="WP_169601721.1">
    <property type="nucleotide sequence ID" value="NZ_CP046565.1"/>
</dbReference>
<evidence type="ECO:0000256" key="1">
    <source>
        <dbReference type="ARBA" id="ARBA00004418"/>
    </source>
</evidence>
<evidence type="ECO:0000256" key="5">
    <source>
        <dbReference type="ARBA" id="ARBA00022617"/>
    </source>
</evidence>
<dbReference type="GO" id="GO:0020037">
    <property type="term" value="F:heme binding"/>
    <property type="evidence" value="ECO:0007669"/>
    <property type="project" value="InterPro"/>
</dbReference>
<feature type="binding site" evidence="14">
    <location>
        <position position="93"/>
    </location>
    <ligand>
        <name>Cu cation</name>
        <dbReference type="ChEBI" id="CHEBI:23378"/>
    </ligand>
</feature>